<protein>
    <submittedName>
        <fullName evidence="6">50S ribosomal protein L1</fullName>
    </submittedName>
</protein>
<feature type="region of interest" description="Disordered" evidence="4">
    <location>
        <begin position="126"/>
        <end position="185"/>
    </location>
</feature>
<feature type="signal peptide" evidence="5">
    <location>
        <begin position="1"/>
        <end position="18"/>
    </location>
</feature>
<accession>A0A9W5WUX5</accession>
<evidence type="ECO:0000256" key="4">
    <source>
        <dbReference type="SAM" id="MobiDB-lite"/>
    </source>
</evidence>
<dbReference type="Proteomes" id="UP001057455">
    <property type="component" value="Unassembled WGS sequence"/>
</dbReference>
<evidence type="ECO:0000256" key="1">
    <source>
        <dbReference type="ARBA" id="ARBA00010531"/>
    </source>
</evidence>
<name>A0A9W5WUX5_BABOV</name>
<feature type="compositionally biased region" description="Polar residues" evidence="4">
    <location>
        <begin position="126"/>
        <end position="147"/>
    </location>
</feature>
<keyword evidence="3" id="KW-0687">Ribonucleoprotein</keyword>
<keyword evidence="7" id="KW-1185">Reference proteome</keyword>
<dbReference type="InterPro" id="IPR016095">
    <property type="entry name" value="Ribosomal_uL1_3-a/b-sand"/>
</dbReference>
<dbReference type="GO" id="GO:1990904">
    <property type="term" value="C:ribonucleoprotein complex"/>
    <property type="evidence" value="ECO:0007669"/>
    <property type="project" value="UniProtKB-KW"/>
</dbReference>
<keyword evidence="5" id="KW-0732">Signal</keyword>
<feature type="chain" id="PRO_5040926570" evidence="5">
    <location>
        <begin position="19"/>
        <end position="435"/>
    </location>
</feature>
<dbReference type="Gene3D" id="3.30.190.20">
    <property type="match status" value="1"/>
</dbReference>
<evidence type="ECO:0000256" key="5">
    <source>
        <dbReference type="SAM" id="SignalP"/>
    </source>
</evidence>
<evidence type="ECO:0000313" key="6">
    <source>
        <dbReference type="EMBL" id="GFE54358.1"/>
    </source>
</evidence>
<gene>
    <name evidence="6" type="ORF">BaOVIS_017620</name>
</gene>
<evidence type="ECO:0000256" key="2">
    <source>
        <dbReference type="ARBA" id="ARBA00022980"/>
    </source>
</evidence>
<dbReference type="AlphaFoldDB" id="A0A9W5WUX5"/>
<dbReference type="PANTHER" id="PTHR36427">
    <property type="entry name" value="54S RIBOSOMAL PROTEIN L1, MITOCHONDRIAL"/>
    <property type="match status" value="1"/>
</dbReference>
<organism evidence="6 7">
    <name type="scientific">Babesia ovis</name>
    <dbReference type="NCBI Taxonomy" id="5869"/>
    <lineage>
        <taxon>Eukaryota</taxon>
        <taxon>Sar</taxon>
        <taxon>Alveolata</taxon>
        <taxon>Apicomplexa</taxon>
        <taxon>Aconoidasida</taxon>
        <taxon>Piroplasmida</taxon>
        <taxon>Babesiidae</taxon>
        <taxon>Babesia</taxon>
    </lineage>
</organism>
<dbReference type="GO" id="GO:0005840">
    <property type="term" value="C:ribosome"/>
    <property type="evidence" value="ECO:0007669"/>
    <property type="project" value="UniProtKB-KW"/>
</dbReference>
<dbReference type="PANTHER" id="PTHR36427:SF3">
    <property type="entry name" value="LARGE RIBOSOMAL SUBUNIT PROTEIN UL1M"/>
    <property type="match status" value="1"/>
</dbReference>
<dbReference type="SUPFAM" id="SSF56808">
    <property type="entry name" value="Ribosomal protein L1"/>
    <property type="match status" value="1"/>
</dbReference>
<dbReference type="EMBL" id="BLIY01000015">
    <property type="protein sequence ID" value="GFE54358.1"/>
    <property type="molecule type" value="Genomic_DNA"/>
</dbReference>
<dbReference type="InterPro" id="IPR023674">
    <property type="entry name" value="Ribosomal_uL1-like"/>
</dbReference>
<keyword evidence="2 6" id="KW-0689">Ribosomal protein</keyword>
<reference evidence="6" key="1">
    <citation type="submission" date="2019-12" db="EMBL/GenBank/DDBJ databases">
        <title>Genome sequence of Babesia ovis.</title>
        <authorList>
            <person name="Yamagishi J."/>
            <person name="Sevinc F."/>
            <person name="Xuan X."/>
        </authorList>
    </citation>
    <scope>NUCLEOTIDE SEQUENCE</scope>
    <source>
        <strain evidence="6">Selcuk</strain>
    </source>
</reference>
<evidence type="ECO:0000313" key="7">
    <source>
        <dbReference type="Proteomes" id="UP001057455"/>
    </source>
</evidence>
<proteinExistence type="inferred from homology"/>
<comment type="caution">
    <text evidence="6">The sequence shown here is derived from an EMBL/GenBank/DDBJ whole genome shotgun (WGS) entry which is preliminary data.</text>
</comment>
<sequence>MFIRLSWALLCVVSLLLSGPFDVYVAGVSHDTLFQPILRPSTPSFVVWVPGRAPSVDRACNRRFHFFRSSAKGSGKRVTKATKKAAFSGTLADREALIQRSLAIGIPQEDIDECLEQFVVVKGSNKSHLTEETSGNTTISVPGNTTITGDSTSSATSLSGNSTTDSGSTTDSSSTKETVKNRDLPKRLAKRREYLPEKGLEYPLLEAIDRIKLISRVRFVEGIDVSLHVPLTKKKIRATASQFARLITIPHQSLKSRRCRIGVFAKPEICDQISALNYSKVAFIGGAELIERFKAADEYPKVDFVLSDLATFHKLSAIGRTLGRRGLMPSLVVGTCIQHTEDLLEKVDQVENRNTFILRSDRAGDIKCNFADVTMPREQIRENLLEIVNYLRNNKPDFAGPQLLSAAYISSSMGPSFRLSLRDLGCRVRSKRKRK</sequence>
<dbReference type="OrthoDB" id="1747252at2759"/>
<comment type="similarity">
    <text evidence="1">Belongs to the universal ribosomal protein uL1 family.</text>
</comment>
<feature type="compositionally biased region" description="Low complexity" evidence="4">
    <location>
        <begin position="148"/>
        <end position="175"/>
    </location>
</feature>
<evidence type="ECO:0000256" key="3">
    <source>
        <dbReference type="ARBA" id="ARBA00023274"/>
    </source>
</evidence>
<dbReference type="Pfam" id="PF00687">
    <property type="entry name" value="Ribosomal_L1"/>
    <property type="match status" value="1"/>
</dbReference>
<dbReference type="Gene3D" id="3.40.50.790">
    <property type="match status" value="1"/>
</dbReference>
<dbReference type="InterPro" id="IPR028364">
    <property type="entry name" value="Ribosomal_uL1/biogenesis"/>
</dbReference>